<comment type="similarity">
    <text evidence="1 5">Belongs to the importin alpha family.</text>
</comment>
<reference evidence="9" key="1">
    <citation type="journal article" date="2022" name="bioRxiv">
        <title>Genomics of Preaxostyla Flagellates Illuminates Evolutionary Transitions and the Path Towards Mitochondrial Loss.</title>
        <authorList>
            <person name="Novak L.V.F."/>
            <person name="Treitli S.C."/>
            <person name="Pyrih J."/>
            <person name="Halakuc P."/>
            <person name="Pipaliya S.V."/>
            <person name="Vacek V."/>
            <person name="Brzon O."/>
            <person name="Soukal P."/>
            <person name="Eme L."/>
            <person name="Dacks J.B."/>
            <person name="Karnkowska A."/>
            <person name="Elias M."/>
            <person name="Hampl V."/>
        </authorList>
    </citation>
    <scope>NUCLEOTIDE SEQUENCE</scope>
    <source>
        <strain evidence="9">RCP-MX</strain>
    </source>
</reference>
<dbReference type="PROSITE" id="PS51214">
    <property type="entry name" value="IBB"/>
    <property type="match status" value="1"/>
</dbReference>
<comment type="caution">
    <text evidence="9">The sequence shown here is derived from an EMBL/GenBank/DDBJ whole genome shotgun (WGS) entry which is preliminary data.</text>
</comment>
<dbReference type="InterPro" id="IPR011989">
    <property type="entry name" value="ARM-like"/>
</dbReference>
<feature type="repeat" description="ARM" evidence="6">
    <location>
        <begin position="119"/>
        <end position="162"/>
    </location>
</feature>
<sequence length="590" mass="63901">MAEKPNAVWNLEERQELRKKSFLKGCDSEANRKKREEMSVSIRKNKRETQLFKKRREMSATQEAVPLDPAMKKKLANLPTLVQGLGSAEPAVQFECCKLIRRLLSVEKNPPIQQVVDCGVVPIFVEFLKRNDFPKLQFEAEWALTNIASGTSEQTRIVVNSGCVPMFVELMKSSDNDVREQAVWALGNIAGDSVECRDLVLSLNALPLILEQFTPTATDGMIRNATWTLSNLCRGKPPFAVVAPCLPYLSRLIYSDDEDVLSDACWALSYLTDSPEENIQAVIESRVCKRLVQLLMHPAVAVVTPALRAVGNIVTGDDVQTQVILNCTALPCLVSLLQHQKRCIRKEAAWTISNITAGNVKQIQDVIDAGVIPTLIGLLGHGESDIKKEACWAISNATCGTVSQVRYLVAQKCIQPLCDMLFFEDPKICVVALEALENILRVGRRDAASTGGVNKYAQEIEEAGGVTKIDQLQRHANQEIYTKASSLIETYFGEEGEAEDTTIAPSTTEGGQFSFHVELPAGTPQLSAAPGAAPAPAAAPAPFFFGGAAPQPQQPGAAPVFGAAPPVWPQAAPAAPGAAPAAQPFNFASS</sequence>
<dbReference type="Pfam" id="PF00514">
    <property type="entry name" value="Arm"/>
    <property type="match status" value="8"/>
</dbReference>
<keyword evidence="2 5" id="KW-0813">Transport</keyword>
<feature type="region of interest" description="Disordered" evidence="7">
    <location>
        <begin position="544"/>
        <end position="590"/>
    </location>
</feature>
<dbReference type="InterPro" id="IPR024931">
    <property type="entry name" value="Importin_alpha"/>
</dbReference>
<dbReference type="InterPro" id="IPR016024">
    <property type="entry name" value="ARM-type_fold"/>
</dbReference>
<keyword evidence="4 5" id="KW-0653">Protein transport</keyword>
<feature type="compositionally biased region" description="Low complexity" evidence="7">
    <location>
        <begin position="544"/>
        <end position="584"/>
    </location>
</feature>
<evidence type="ECO:0000313" key="9">
    <source>
        <dbReference type="EMBL" id="KAJ4462928.1"/>
    </source>
</evidence>
<protein>
    <recommendedName>
        <fullName evidence="5">Importin subunit alpha</fullName>
    </recommendedName>
</protein>
<accession>A0ABQ8UV00</accession>
<name>A0ABQ8UV00_9EUKA</name>
<proteinExistence type="inferred from homology"/>
<evidence type="ECO:0000256" key="2">
    <source>
        <dbReference type="ARBA" id="ARBA00022448"/>
    </source>
</evidence>
<keyword evidence="10" id="KW-1185">Reference proteome</keyword>
<dbReference type="Pfam" id="PF01749">
    <property type="entry name" value="IBB"/>
    <property type="match status" value="1"/>
</dbReference>
<keyword evidence="3" id="KW-0677">Repeat</keyword>
<feature type="repeat" description="ARM" evidence="6">
    <location>
        <begin position="162"/>
        <end position="190"/>
    </location>
</feature>
<evidence type="ECO:0000256" key="1">
    <source>
        <dbReference type="ARBA" id="ARBA00010394"/>
    </source>
</evidence>
<dbReference type="InterPro" id="IPR036975">
    <property type="entry name" value="Importin-a_IBB_sf"/>
</dbReference>
<dbReference type="Gene3D" id="1.25.10.10">
    <property type="entry name" value="Leucine-rich Repeat Variant"/>
    <property type="match status" value="1"/>
</dbReference>
<dbReference type="SMART" id="SM00185">
    <property type="entry name" value="ARM"/>
    <property type="match status" value="9"/>
</dbReference>
<dbReference type="Proteomes" id="UP001141327">
    <property type="component" value="Unassembled WGS sequence"/>
</dbReference>
<evidence type="ECO:0000256" key="6">
    <source>
        <dbReference type="PROSITE-ProRule" id="PRU00259"/>
    </source>
</evidence>
<evidence type="ECO:0000256" key="3">
    <source>
        <dbReference type="ARBA" id="ARBA00022737"/>
    </source>
</evidence>
<gene>
    <name evidence="9" type="ORF">PAPYR_148</name>
</gene>
<dbReference type="SUPFAM" id="SSF48371">
    <property type="entry name" value="ARM repeat"/>
    <property type="match status" value="1"/>
</dbReference>
<dbReference type="PROSITE" id="PS50176">
    <property type="entry name" value="ARM_REPEAT"/>
    <property type="match status" value="2"/>
</dbReference>
<dbReference type="PANTHER" id="PTHR23316">
    <property type="entry name" value="IMPORTIN ALPHA"/>
    <property type="match status" value="1"/>
</dbReference>
<feature type="domain" description="IBB" evidence="8">
    <location>
        <begin position="1"/>
        <end position="64"/>
    </location>
</feature>
<dbReference type="InterPro" id="IPR000225">
    <property type="entry name" value="Armadillo"/>
</dbReference>
<dbReference type="Gene3D" id="1.20.5.690">
    <property type="entry name" value="Importin-alpha, importin-beta-binding domain"/>
    <property type="match status" value="1"/>
</dbReference>
<organism evidence="9 10">
    <name type="scientific">Paratrimastix pyriformis</name>
    <dbReference type="NCBI Taxonomy" id="342808"/>
    <lineage>
        <taxon>Eukaryota</taxon>
        <taxon>Metamonada</taxon>
        <taxon>Preaxostyla</taxon>
        <taxon>Paratrimastigidae</taxon>
        <taxon>Paratrimastix</taxon>
    </lineage>
</organism>
<dbReference type="PIRSF" id="PIRSF005673">
    <property type="entry name" value="Importin_alpha"/>
    <property type="match status" value="1"/>
</dbReference>
<dbReference type="InterPro" id="IPR002652">
    <property type="entry name" value="Importin-a_IBB"/>
</dbReference>
<evidence type="ECO:0000259" key="8">
    <source>
        <dbReference type="PROSITE" id="PS51214"/>
    </source>
</evidence>
<evidence type="ECO:0000256" key="7">
    <source>
        <dbReference type="SAM" id="MobiDB-lite"/>
    </source>
</evidence>
<dbReference type="EMBL" id="JAPMOS010000001">
    <property type="protein sequence ID" value="KAJ4462928.1"/>
    <property type="molecule type" value="Genomic_DNA"/>
</dbReference>
<dbReference type="Pfam" id="PF16186">
    <property type="entry name" value="Arm_3"/>
    <property type="match status" value="1"/>
</dbReference>
<evidence type="ECO:0000313" key="10">
    <source>
        <dbReference type="Proteomes" id="UP001141327"/>
    </source>
</evidence>
<evidence type="ECO:0000256" key="4">
    <source>
        <dbReference type="ARBA" id="ARBA00022927"/>
    </source>
</evidence>
<dbReference type="InterPro" id="IPR032413">
    <property type="entry name" value="Arm_3"/>
</dbReference>
<evidence type="ECO:0000256" key="5">
    <source>
        <dbReference type="PIRNR" id="PIRNR005673"/>
    </source>
</evidence>